<keyword evidence="4" id="KW-1185">Reference proteome</keyword>
<dbReference type="SUPFAM" id="SSF57701">
    <property type="entry name" value="Zn2/Cys6 DNA-binding domain"/>
    <property type="match status" value="1"/>
</dbReference>
<dbReference type="EMBL" id="JAPEUY010000012">
    <property type="protein sequence ID" value="KAJ4367259.1"/>
    <property type="molecule type" value="Genomic_DNA"/>
</dbReference>
<sequence length="474" mass="52823">MVGVAGKSKACNDCKRRRVKCGLERPGCTRCVRARIQCSGYAQQIFFVNKTLADPSVSAPIVLAESRLSKREHVKKNPLQDELDDLIALAKASLASPSLFRQGVFKLLQKLYLPQPHVADKNAGHVDPHTWLKAACDLEGPCLVLDNSLIAFCAIQLFVTKTGTVTHEKAVEIYNTTLGYLSTYLMRKGDMNLDYILASLAVLSTCELFLFPKDDGLQVHVQGIADILRLRKEQRGSLSAAQWSDLMPTETNLDPVDQLMDLVCDMPQAIHSAIKFSSMKQTVGGEFQVAVKSLWGILKSIYEWQAGLCALSTTPLYMAVPSRLHNQSDDSHETKLFPFALEFRSVPTAALFVVSWGFQLHIYTVLQQLRQEKGDGGPPHYVSIDPHTDPMEARIEANKMARFLCQSVEYCHRVEMGTFGPQTMIYSGWILRHYFTQNGAKRELEWVDNIESMSGDGVRGGIKLMKFQGGIGGY</sequence>
<proteinExistence type="predicted"/>
<dbReference type="GO" id="GO:0008270">
    <property type="term" value="F:zinc ion binding"/>
    <property type="evidence" value="ECO:0007669"/>
    <property type="project" value="InterPro"/>
</dbReference>
<dbReference type="AlphaFoldDB" id="A0A9W9CKH3"/>
<dbReference type="PROSITE" id="PS50048">
    <property type="entry name" value="ZN2_CY6_FUNGAL_2"/>
    <property type="match status" value="1"/>
</dbReference>
<dbReference type="InterPro" id="IPR036864">
    <property type="entry name" value="Zn2-C6_fun-type_DNA-bd_sf"/>
</dbReference>
<dbReference type="CDD" id="cd00067">
    <property type="entry name" value="GAL4"/>
    <property type="match status" value="1"/>
</dbReference>
<evidence type="ECO:0000313" key="3">
    <source>
        <dbReference type="EMBL" id="KAJ4367259.1"/>
    </source>
</evidence>
<name>A0A9W9CKH3_9PLEO</name>
<accession>A0A9W9CKH3</accession>
<dbReference type="Pfam" id="PF00172">
    <property type="entry name" value="Zn_clus"/>
    <property type="match status" value="1"/>
</dbReference>
<keyword evidence="1" id="KW-0539">Nucleus</keyword>
<dbReference type="SMART" id="SM00066">
    <property type="entry name" value="GAL4"/>
    <property type="match status" value="1"/>
</dbReference>
<dbReference type="OrthoDB" id="5126878at2759"/>
<dbReference type="InterPro" id="IPR001138">
    <property type="entry name" value="Zn2Cys6_DnaBD"/>
</dbReference>
<protein>
    <recommendedName>
        <fullName evidence="2">Zn(2)-C6 fungal-type domain-containing protein</fullName>
    </recommendedName>
</protein>
<dbReference type="InterPro" id="IPR053178">
    <property type="entry name" value="Osmoadaptation_assoc"/>
</dbReference>
<dbReference type="GO" id="GO:0000981">
    <property type="term" value="F:DNA-binding transcription factor activity, RNA polymerase II-specific"/>
    <property type="evidence" value="ECO:0007669"/>
    <property type="project" value="InterPro"/>
</dbReference>
<dbReference type="PANTHER" id="PTHR38111">
    <property type="entry name" value="ZN(2)-C6 FUNGAL-TYPE DOMAIN-CONTAINING PROTEIN-RELATED"/>
    <property type="match status" value="1"/>
</dbReference>
<dbReference type="PANTHER" id="PTHR38111:SF9">
    <property type="entry name" value="ZN(2)-C6 FUNGAL-TYPE DOMAIN-CONTAINING PROTEIN"/>
    <property type="match status" value="1"/>
</dbReference>
<gene>
    <name evidence="3" type="ORF">N0V83_006840</name>
</gene>
<evidence type="ECO:0000313" key="4">
    <source>
        <dbReference type="Proteomes" id="UP001140560"/>
    </source>
</evidence>
<dbReference type="Gene3D" id="4.10.240.10">
    <property type="entry name" value="Zn(2)-C6 fungal-type DNA-binding domain"/>
    <property type="match status" value="1"/>
</dbReference>
<feature type="domain" description="Zn(2)-C6 fungal-type" evidence="2">
    <location>
        <begin position="10"/>
        <end position="39"/>
    </location>
</feature>
<evidence type="ECO:0000259" key="2">
    <source>
        <dbReference type="PROSITE" id="PS50048"/>
    </source>
</evidence>
<evidence type="ECO:0000256" key="1">
    <source>
        <dbReference type="ARBA" id="ARBA00023242"/>
    </source>
</evidence>
<reference evidence="3" key="1">
    <citation type="submission" date="2022-10" db="EMBL/GenBank/DDBJ databases">
        <title>Tapping the CABI collections for fungal endophytes: first genome assemblies for Collariella, Neodidymelliopsis, Ascochyta clinopodiicola, Didymella pomorum, Didymosphaeria variabile, Neocosmospora piperis and Neocucurbitaria cava.</title>
        <authorList>
            <person name="Hill R."/>
        </authorList>
    </citation>
    <scope>NUCLEOTIDE SEQUENCE</scope>
    <source>
        <strain evidence="3">IMI 356814</strain>
    </source>
</reference>
<organism evidence="3 4">
    <name type="scientific">Neocucurbitaria cava</name>
    <dbReference type="NCBI Taxonomy" id="798079"/>
    <lineage>
        <taxon>Eukaryota</taxon>
        <taxon>Fungi</taxon>
        <taxon>Dikarya</taxon>
        <taxon>Ascomycota</taxon>
        <taxon>Pezizomycotina</taxon>
        <taxon>Dothideomycetes</taxon>
        <taxon>Pleosporomycetidae</taxon>
        <taxon>Pleosporales</taxon>
        <taxon>Pleosporineae</taxon>
        <taxon>Cucurbitariaceae</taxon>
        <taxon>Neocucurbitaria</taxon>
    </lineage>
</organism>
<dbReference type="PROSITE" id="PS00463">
    <property type="entry name" value="ZN2_CY6_FUNGAL_1"/>
    <property type="match status" value="1"/>
</dbReference>
<comment type="caution">
    <text evidence="3">The sequence shown here is derived from an EMBL/GenBank/DDBJ whole genome shotgun (WGS) entry which is preliminary data.</text>
</comment>
<dbReference type="Proteomes" id="UP001140560">
    <property type="component" value="Unassembled WGS sequence"/>
</dbReference>